<organism evidence="2 3">
    <name type="scientific">Aquipseudomonas alcaligenes</name>
    <name type="common">Pseudomonas alcaligenes</name>
    <dbReference type="NCBI Taxonomy" id="43263"/>
    <lineage>
        <taxon>Bacteria</taxon>
        <taxon>Pseudomonadati</taxon>
        <taxon>Pseudomonadota</taxon>
        <taxon>Gammaproteobacteria</taxon>
        <taxon>Pseudomonadales</taxon>
        <taxon>Pseudomonadaceae</taxon>
        <taxon>Aquipseudomonas</taxon>
    </lineage>
</organism>
<name>A0A5C7W0T5_AQUAC</name>
<proteinExistence type="predicted"/>
<evidence type="ECO:0000256" key="1">
    <source>
        <dbReference type="SAM" id="MobiDB-lite"/>
    </source>
</evidence>
<reference evidence="2 3" key="1">
    <citation type="submission" date="2018-09" db="EMBL/GenBank/DDBJ databases">
        <title>Metagenome Assembled Genomes from an Advanced Water Purification Facility.</title>
        <authorList>
            <person name="Stamps B.W."/>
            <person name="Spear J.R."/>
        </authorList>
    </citation>
    <scope>NUCLEOTIDE SEQUENCE [LARGE SCALE GENOMIC DNA]</scope>
    <source>
        <strain evidence="2">Bin_52_1</strain>
    </source>
</reference>
<evidence type="ECO:0000313" key="3">
    <source>
        <dbReference type="Proteomes" id="UP000321110"/>
    </source>
</evidence>
<sequence length="159" mass="18176">MDELRWLEQTPDSSQTPTKPAAPLSGEILGRFMHKHYTSAAFLVRNIQNQWFEGYGKKHKLLAAEIANIVPVGYVVEDEGDAWKKAGQIAHIAALEGYKRRANRQQLTGEWIVYYVHNGQNYYLDIAFHDEASTPEGEQALYNRLALACQWEFPFAFDS</sequence>
<protein>
    <submittedName>
        <fullName evidence="2">Uncharacterized protein</fullName>
    </submittedName>
</protein>
<gene>
    <name evidence="2" type="ORF">E6Q69_13565</name>
</gene>
<comment type="caution">
    <text evidence="2">The sequence shown here is derived from an EMBL/GenBank/DDBJ whole genome shotgun (WGS) entry which is preliminary data.</text>
</comment>
<dbReference type="Proteomes" id="UP000321110">
    <property type="component" value="Unassembled WGS sequence"/>
</dbReference>
<evidence type="ECO:0000313" key="2">
    <source>
        <dbReference type="EMBL" id="TXI30355.1"/>
    </source>
</evidence>
<dbReference type="AlphaFoldDB" id="A0A5C7W0T5"/>
<dbReference type="EMBL" id="SSFO01000227">
    <property type="protein sequence ID" value="TXI30355.1"/>
    <property type="molecule type" value="Genomic_DNA"/>
</dbReference>
<accession>A0A5C7W0T5</accession>
<feature type="region of interest" description="Disordered" evidence="1">
    <location>
        <begin position="1"/>
        <end position="21"/>
    </location>
</feature>